<dbReference type="EMBL" id="CADCXV010000513">
    <property type="protein sequence ID" value="CAB0030661.1"/>
    <property type="molecule type" value="Genomic_DNA"/>
</dbReference>
<organism evidence="1 2">
    <name type="scientific">Trichogramma brassicae</name>
    <dbReference type="NCBI Taxonomy" id="86971"/>
    <lineage>
        <taxon>Eukaryota</taxon>
        <taxon>Metazoa</taxon>
        <taxon>Ecdysozoa</taxon>
        <taxon>Arthropoda</taxon>
        <taxon>Hexapoda</taxon>
        <taxon>Insecta</taxon>
        <taxon>Pterygota</taxon>
        <taxon>Neoptera</taxon>
        <taxon>Endopterygota</taxon>
        <taxon>Hymenoptera</taxon>
        <taxon>Apocrita</taxon>
        <taxon>Proctotrupomorpha</taxon>
        <taxon>Chalcidoidea</taxon>
        <taxon>Trichogrammatidae</taxon>
        <taxon>Trichogramma</taxon>
    </lineage>
</organism>
<dbReference type="AlphaFoldDB" id="A0A6H5I4E8"/>
<keyword evidence="2" id="KW-1185">Reference proteome</keyword>
<accession>A0A6H5I4E8</accession>
<evidence type="ECO:0000313" key="2">
    <source>
        <dbReference type="Proteomes" id="UP000479190"/>
    </source>
</evidence>
<proteinExistence type="predicted"/>
<name>A0A6H5I4E8_9HYME</name>
<sequence length="176" mass="19514">MAAYRQAPDIEEIEREAAIHSLRKSVTDCFLLGLREPLQTTGTVEESECLSGRNDIAGGGGSRTSCDIAQRCLGITTCLLRSPFVDIYVTTHKAIATLHSANDNNSYRHAQREETRYTTYSANREKINARRRSQLIGTAPATVDSPEQNRCAVTTTLAVGLVVRTPTRVLRYERID</sequence>
<reference evidence="1 2" key="1">
    <citation type="submission" date="2020-02" db="EMBL/GenBank/DDBJ databases">
        <authorList>
            <person name="Ferguson B K."/>
        </authorList>
    </citation>
    <scope>NUCLEOTIDE SEQUENCE [LARGE SCALE GENOMIC DNA]</scope>
</reference>
<dbReference type="Proteomes" id="UP000479190">
    <property type="component" value="Unassembled WGS sequence"/>
</dbReference>
<evidence type="ECO:0000313" key="1">
    <source>
        <dbReference type="EMBL" id="CAB0030661.1"/>
    </source>
</evidence>
<gene>
    <name evidence="1" type="ORF">TBRA_LOCUS2657</name>
</gene>
<protein>
    <submittedName>
        <fullName evidence="1">Uncharacterized protein</fullName>
    </submittedName>
</protein>